<evidence type="ECO:0000313" key="10">
    <source>
        <dbReference type="Proteomes" id="UP000297914"/>
    </source>
</evidence>
<evidence type="ECO:0000259" key="6">
    <source>
        <dbReference type="PROSITE" id="PS50995"/>
    </source>
</evidence>
<organism evidence="8 10">
    <name type="scientific">Aeromonas taiwanensis</name>
    <dbReference type="NCBI Taxonomy" id="633417"/>
    <lineage>
        <taxon>Bacteria</taxon>
        <taxon>Pseudomonadati</taxon>
        <taxon>Pseudomonadota</taxon>
        <taxon>Gammaproteobacteria</taxon>
        <taxon>Aeromonadales</taxon>
        <taxon>Aeromonadaceae</taxon>
        <taxon>Aeromonas</taxon>
    </lineage>
</organism>
<evidence type="ECO:0000313" key="7">
    <source>
        <dbReference type="EMBL" id="TFF74672.1"/>
    </source>
</evidence>
<dbReference type="GO" id="GO:0005737">
    <property type="term" value="C:cytoplasm"/>
    <property type="evidence" value="ECO:0007669"/>
    <property type="project" value="UniProtKB-SubCell"/>
</dbReference>
<keyword evidence="4" id="KW-0238">DNA-binding</keyword>
<evidence type="ECO:0000256" key="2">
    <source>
        <dbReference type="ARBA" id="ARBA00022490"/>
    </source>
</evidence>
<keyword evidence="3" id="KW-0805">Transcription regulation</keyword>
<dbReference type="SUPFAM" id="SSF46785">
    <property type="entry name" value="Winged helix' DNA-binding domain"/>
    <property type="match status" value="1"/>
</dbReference>
<proteinExistence type="predicted"/>
<evidence type="ECO:0000313" key="9">
    <source>
        <dbReference type="Proteomes" id="UP000297720"/>
    </source>
</evidence>
<dbReference type="PROSITE" id="PS50995">
    <property type="entry name" value="HTH_MARR_2"/>
    <property type="match status" value="1"/>
</dbReference>
<dbReference type="Proteomes" id="UP000297914">
    <property type="component" value="Unassembled WGS sequence"/>
</dbReference>
<dbReference type="InterPro" id="IPR036388">
    <property type="entry name" value="WH-like_DNA-bd_sf"/>
</dbReference>
<evidence type="ECO:0000256" key="5">
    <source>
        <dbReference type="ARBA" id="ARBA00023163"/>
    </source>
</evidence>
<dbReference type="Pfam" id="PF22381">
    <property type="entry name" value="Staph_reg_Sar_Rot"/>
    <property type="match status" value="1"/>
</dbReference>
<reference evidence="8 10" key="1">
    <citation type="submission" date="2018-06" db="EMBL/GenBank/DDBJ databases">
        <title>Occurrence of a novel blaKPC-2- and qnrS2- harbouring IncP6 plasmid from Aeromonas taiwanensis isolates recovered from the river sediments.</title>
        <authorList>
            <person name="Zheng B."/>
            <person name="Yu X."/>
            <person name="Xiao Y."/>
        </authorList>
    </citation>
    <scope>NUCLEOTIDE SEQUENCE [LARGE SCALE GENOMIC DNA]</scope>
    <source>
        <strain evidence="7 9">1713</strain>
        <strain evidence="8 10">198</strain>
    </source>
</reference>
<dbReference type="Gene3D" id="1.10.10.10">
    <property type="entry name" value="Winged helix-like DNA-binding domain superfamily/Winged helix DNA-binding domain"/>
    <property type="match status" value="1"/>
</dbReference>
<dbReference type="InterPro" id="IPR039422">
    <property type="entry name" value="MarR/SlyA-like"/>
</dbReference>
<dbReference type="EMBL" id="QORK01000026">
    <property type="protein sequence ID" value="TFF78799.1"/>
    <property type="molecule type" value="Genomic_DNA"/>
</dbReference>
<dbReference type="Proteomes" id="UP000297720">
    <property type="component" value="Unassembled WGS sequence"/>
</dbReference>
<dbReference type="InterPro" id="IPR055166">
    <property type="entry name" value="Transc_reg_Sar_Rot_HTH"/>
</dbReference>
<dbReference type="GO" id="GO:0003700">
    <property type="term" value="F:DNA-binding transcription factor activity"/>
    <property type="evidence" value="ECO:0007669"/>
    <property type="project" value="InterPro"/>
</dbReference>
<dbReference type="EMBL" id="QORL01000026">
    <property type="protein sequence ID" value="TFF74672.1"/>
    <property type="molecule type" value="Genomic_DNA"/>
</dbReference>
<gene>
    <name evidence="7" type="ORF">DRM93_12840</name>
    <name evidence="8" type="ORF">DRM94_12840</name>
</gene>
<accession>A0A5F0K9Q3</accession>
<evidence type="ECO:0000256" key="3">
    <source>
        <dbReference type="ARBA" id="ARBA00023015"/>
    </source>
</evidence>
<name>A0A5F0K9Q3_9GAMM</name>
<dbReference type="AlphaFoldDB" id="A0A5F0K9Q3"/>
<evidence type="ECO:0000256" key="1">
    <source>
        <dbReference type="ARBA" id="ARBA00004496"/>
    </source>
</evidence>
<dbReference type="InterPro" id="IPR000835">
    <property type="entry name" value="HTH_MarR-typ"/>
</dbReference>
<evidence type="ECO:0000313" key="8">
    <source>
        <dbReference type="EMBL" id="TFF78799.1"/>
    </source>
</evidence>
<dbReference type="SMART" id="SM00347">
    <property type="entry name" value="HTH_MARR"/>
    <property type="match status" value="1"/>
</dbReference>
<dbReference type="InterPro" id="IPR036390">
    <property type="entry name" value="WH_DNA-bd_sf"/>
</dbReference>
<dbReference type="GO" id="GO:0003677">
    <property type="term" value="F:DNA binding"/>
    <property type="evidence" value="ECO:0007669"/>
    <property type="project" value="UniProtKB-KW"/>
</dbReference>
<feature type="domain" description="HTH marR-type" evidence="6">
    <location>
        <begin position="28"/>
        <end position="160"/>
    </location>
</feature>
<keyword evidence="5" id="KW-0804">Transcription</keyword>
<dbReference type="PRINTS" id="PR00598">
    <property type="entry name" value="HTHMARR"/>
</dbReference>
<keyword evidence="9" id="KW-1185">Reference proteome</keyword>
<dbReference type="PROSITE" id="PS51257">
    <property type="entry name" value="PROKAR_LIPOPROTEIN"/>
    <property type="match status" value="1"/>
</dbReference>
<evidence type="ECO:0000256" key="4">
    <source>
        <dbReference type="ARBA" id="ARBA00023125"/>
    </source>
</evidence>
<dbReference type="OrthoDB" id="9806864at2"/>
<keyword evidence="2" id="KW-0963">Cytoplasm</keyword>
<comment type="subcellular location">
    <subcellularLocation>
        <location evidence="1">Cytoplasm</location>
    </subcellularLocation>
</comment>
<sequence>MRANYSALTAHGVYCPQSSAGCPMSELKKQVCFALYSASNAVMRAYRPLLDKLDLTYTQYLVMLALWARDDVSLKEIGQETGLDAGTLTPIVKRLETKGWLTRTVSREDERQKCIRLTEAGRQLQQEVRACCLGDSLRNQVDLADAELAQLKLLCDRVSAQLGR</sequence>
<dbReference type="GO" id="GO:0006950">
    <property type="term" value="P:response to stress"/>
    <property type="evidence" value="ECO:0007669"/>
    <property type="project" value="TreeGrafter"/>
</dbReference>
<comment type="caution">
    <text evidence="8">The sequence shown here is derived from an EMBL/GenBank/DDBJ whole genome shotgun (WGS) entry which is preliminary data.</text>
</comment>
<protein>
    <submittedName>
        <fullName evidence="8">MarR family transcriptional regulator</fullName>
    </submittedName>
</protein>
<dbReference type="PANTHER" id="PTHR33164:SF5">
    <property type="entry name" value="ORGANIC HYDROPEROXIDE RESISTANCE TRANSCRIPTIONAL REGULATOR"/>
    <property type="match status" value="1"/>
</dbReference>
<dbReference type="PANTHER" id="PTHR33164">
    <property type="entry name" value="TRANSCRIPTIONAL REGULATOR, MARR FAMILY"/>
    <property type="match status" value="1"/>
</dbReference>